<gene>
    <name evidence="1" type="ORF">HUJ06_019527</name>
</gene>
<dbReference type="AlphaFoldDB" id="A0A822X9C7"/>
<name>A0A822X9C7_NELNU</name>
<keyword evidence="2" id="KW-1185">Reference proteome</keyword>
<sequence length="160" mass="18135">MQLCLPELASFDTKEREHSIKPLKYLTSQVKANASDAPQRNSATLNNNQECVTLVEVQSGQFEVVFPYQQFRIVPVPPSVRGIRFDGDYSNYCADFPPMFYTELSQVPICVPNSISHQDVTLPMDSSQHSDPEIHNSEQVYHTQDQNDNCAMKEVLTKPL</sequence>
<proteinExistence type="predicted"/>
<evidence type="ECO:0000313" key="2">
    <source>
        <dbReference type="Proteomes" id="UP000607653"/>
    </source>
</evidence>
<dbReference type="EMBL" id="DUZY01000001">
    <property type="protein sequence ID" value="DAD18064.1"/>
    <property type="molecule type" value="Genomic_DNA"/>
</dbReference>
<protein>
    <submittedName>
        <fullName evidence="1">Uncharacterized protein</fullName>
    </submittedName>
</protein>
<reference evidence="1 2" key="1">
    <citation type="journal article" date="2020" name="Mol. Biol. Evol.">
        <title>Distinct Expression and Methylation Patterns for Genes with Different Fates following a Single Whole-Genome Duplication in Flowering Plants.</title>
        <authorList>
            <person name="Shi T."/>
            <person name="Rahmani R.S."/>
            <person name="Gugger P.F."/>
            <person name="Wang M."/>
            <person name="Li H."/>
            <person name="Zhang Y."/>
            <person name="Li Z."/>
            <person name="Wang Q."/>
            <person name="Van de Peer Y."/>
            <person name="Marchal K."/>
            <person name="Chen J."/>
        </authorList>
    </citation>
    <scope>NUCLEOTIDE SEQUENCE [LARGE SCALE GENOMIC DNA]</scope>
    <source>
        <tissue evidence="1">Leaf</tissue>
    </source>
</reference>
<comment type="caution">
    <text evidence="1">The sequence shown here is derived from an EMBL/GenBank/DDBJ whole genome shotgun (WGS) entry which is preliminary data.</text>
</comment>
<evidence type="ECO:0000313" key="1">
    <source>
        <dbReference type="EMBL" id="DAD18064.1"/>
    </source>
</evidence>
<accession>A0A822X9C7</accession>
<dbReference type="Proteomes" id="UP000607653">
    <property type="component" value="Unassembled WGS sequence"/>
</dbReference>
<organism evidence="1 2">
    <name type="scientific">Nelumbo nucifera</name>
    <name type="common">Sacred lotus</name>
    <dbReference type="NCBI Taxonomy" id="4432"/>
    <lineage>
        <taxon>Eukaryota</taxon>
        <taxon>Viridiplantae</taxon>
        <taxon>Streptophyta</taxon>
        <taxon>Embryophyta</taxon>
        <taxon>Tracheophyta</taxon>
        <taxon>Spermatophyta</taxon>
        <taxon>Magnoliopsida</taxon>
        <taxon>Proteales</taxon>
        <taxon>Nelumbonaceae</taxon>
        <taxon>Nelumbo</taxon>
    </lineage>
</organism>